<dbReference type="PANTHER" id="PTHR32071:SF117">
    <property type="entry name" value="PTS-DEPENDENT DIHYDROXYACETONE KINASE OPERON REGULATORY PROTEIN-RELATED"/>
    <property type="match status" value="1"/>
</dbReference>
<evidence type="ECO:0000259" key="6">
    <source>
        <dbReference type="PROSITE" id="PS50045"/>
    </source>
</evidence>
<dbReference type="Pfam" id="PF06490">
    <property type="entry name" value="FleQ"/>
    <property type="match status" value="1"/>
</dbReference>
<dbReference type="CDD" id="cd00009">
    <property type="entry name" value="AAA"/>
    <property type="match status" value="1"/>
</dbReference>
<sequence length="511" mass="56996">MPGLQKFLLIEDEPHRREVLTVIFNFIGQENIVVSSRDVELSLEEKHSWAGCLLGRIKSTDSQYQAVIDFLRINHHIPVITFAGQGEDLQGLANYVGEVAEPLNYVQLTEALGHCYEFQGKHSASYPQITRKNSLFRSLVGRSHAVQNVRRMIEQVAPTDANVLILGESGTGKEVVARNIHYYSARREGPFVPLNCGAIPAELLESELFGHEKGAFTGAISARKGRFELAEGGTLFLDEIGDMPMSMQVKLLRVLQERCFERVGSNKTIRADVRVIAATHRNLEEMIAGGEFRQDLYYRLNVFPIDVPALRERSEDIPLLLQELLSRLTAEGARSVHFTPRALHSLCEYSWSGNVRELANLVERLVILYPDELIDLCHLPPKYRSVEVSSFQPNTTPAMQDLSALHGGYPRSHEDEQSELERAALSEIFNEAVPAAGGCAGHEGPSTLGALPPEGMNLKEMLSDLEIGLIRQALDAQFWVVARAADMLGMRRTTLVEKMRKYGLNKENAAV</sequence>
<dbReference type="InterPro" id="IPR058031">
    <property type="entry name" value="AAA_lid_NorR"/>
</dbReference>
<dbReference type="GO" id="GO:0005524">
    <property type="term" value="F:ATP binding"/>
    <property type="evidence" value="ECO:0007669"/>
    <property type="project" value="UniProtKB-KW"/>
</dbReference>
<feature type="domain" description="Sigma-54 factor interaction" evidence="6">
    <location>
        <begin position="139"/>
        <end position="367"/>
    </location>
</feature>
<accession>A0A8I1W3U4</accession>
<keyword evidence="4" id="KW-0238">DNA-binding</keyword>
<dbReference type="SUPFAM" id="SSF52540">
    <property type="entry name" value="P-loop containing nucleoside triphosphate hydrolases"/>
    <property type="match status" value="1"/>
</dbReference>
<protein>
    <submittedName>
        <fullName evidence="7">Sigma-54-dependent Fis family transcriptional regulator</fullName>
    </submittedName>
</protein>
<dbReference type="Pfam" id="PF00158">
    <property type="entry name" value="Sigma54_activat"/>
    <property type="match status" value="1"/>
</dbReference>
<keyword evidence="3" id="KW-0805">Transcription regulation</keyword>
<dbReference type="RefSeq" id="WP_207541429.1">
    <property type="nucleotide sequence ID" value="NZ_JAFNAA010000001.1"/>
</dbReference>
<evidence type="ECO:0000256" key="1">
    <source>
        <dbReference type="ARBA" id="ARBA00022741"/>
    </source>
</evidence>
<dbReference type="SUPFAM" id="SSF46689">
    <property type="entry name" value="Homeodomain-like"/>
    <property type="match status" value="1"/>
</dbReference>
<dbReference type="InterPro" id="IPR025943">
    <property type="entry name" value="Sigma_54_int_dom_ATP-bd_2"/>
</dbReference>
<dbReference type="Pfam" id="PF02954">
    <property type="entry name" value="HTH_8"/>
    <property type="match status" value="1"/>
</dbReference>
<dbReference type="Pfam" id="PF25601">
    <property type="entry name" value="AAA_lid_14"/>
    <property type="match status" value="1"/>
</dbReference>
<evidence type="ECO:0000256" key="5">
    <source>
        <dbReference type="ARBA" id="ARBA00023163"/>
    </source>
</evidence>
<dbReference type="Gene3D" id="3.40.50.300">
    <property type="entry name" value="P-loop containing nucleotide triphosphate hydrolases"/>
    <property type="match status" value="1"/>
</dbReference>
<comment type="caution">
    <text evidence="7">The sequence shown here is derived from an EMBL/GenBank/DDBJ whole genome shotgun (WGS) entry which is preliminary data.</text>
</comment>
<gene>
    <name evidence="7" type="ORF">J2R62_00715</name>
</gene>
<dbReference type="GO" id="GO:0006355">
    <property type="term" value="P:regulation of DNA-templated transcription"/>
    <property type="evidence" value="ECO:0007669"/>
    <property type="project" value="InterPro"/>
</dbReference>
<dbReference type="InterPro" id="IPR003593">
    <property type="entry name" value="AAA+_ATPase"/>
</dbReference>
<dbReference type="GO" id="GO:0043565">
    <property type="term" value="F:sequence-specific DNA binding"/>
    <property type="evidence" value="ECO:0007669"/>
    <property type="project" value="InterPro"/>
</dbReference>
<evidence type="ECO:0000256" key="4">
    <source>
        <dbReference type="ARBA" id="ARBA00023125"/>
    </source>
</evidence>
<dbReference type="FunFam" id="3.40.50.300:FF:000006">
    <property type="entry name" value="DNA-binding transcriptional regulator NtrC"/>
    <property type="match status" value="1"/>
</dbReference>
<dbReference type="InterPro" id="IPR011006">
    <property type="entry name" value="CheY-like_superfamily"/>
</dbReference>
<dbReference type="SMART" id="SM00382">
    <property type="entry name" value="AAA"/>
    <property type="match status" value="1"/>
</dbReference>
<dbReference type="Gene3D" id="1.10.10.60">
    <property type="entry name" value="Homeodomain-like"/>
    <property type="match status" value="1"/>
</dbReference>
<dbReference type="Proteomes" id="UP000664658">
    <property type="component" value="Unassembled WGS sequence"/>
</dbReference>
<dbReference type="AlphaFoldDB" id="A0A8I1W3U4"/>
<dbReference type="InterPro" id="IPR009057">
    <property type="entry name" value="Homeodomain-like_sf"/>
</dbReference>
<keyword evidence="2" id="KW-0067">ATP-binding</keyword>
<dbReference type="Gene3D" id="1.10.8.60">
    <property type="match status" value="1"/>
</dbReference>
<dbReference type="PROSITE" id="PS50045">
    <property type="entry name" value="SIGMA54_INTERACT_4"/>
    <property type="match status" value="1"/>
</dbReference>
<evidence type="ECO:0000313" key="7">
    <source>
        <dbReference type="EMBL" id="MBO1106755.1"/>
    </source>
</evidence>
<keyword evidence="5" id="KW-0804">Transcription</keyword>
<organism evidence="7 8">
    <name type="scientific">Plesiomonas shigelloides</name>
    <name type="common">Aeromonas shigelloides</name>
    <dbReference type="NCBI Taxonomy" id="703"/>
    <lineage>
        <taxon>Bacteria</taxon>
        <taxon>Pseudomonadati</taxon>
        <taxon>Pseudomonadota</taxon>
        <taxon>Gammaproteobacteria</taxon>
        <taxon>Enterobacterales</taxon>
        <taxon>Enterobacteriaceae</taxon>
        <taxon>Plesiomonas</taxon>
    </lineage>
</organism>
<dbReference type="InterPro" id="IPR027417">
    <property type="entry name" value="P-loop_NTPase"/>
</dbReference>
<evidence type="ECO:0000256" key="3">
    <source>
        <dbReference type="ARBA" id="ARBA00023015"/>
    </source>
</evidence>
<dbReference type="InterPro" id="IPR010518">
    <property type="entry name" value="FleQ"/>
</dbReference>
<dbReference type="SUPFAM" id="SSF52172">
    <property type="entry name" value="CheY-like"/>
    <property type="match status" value="1"/>
</dbReference>
<dbReference type="PROSITE" id="PS00676">
    <property type="entry name" value="SIGMA54_INTERACT_2"/>
    <property type="match status" value="1"/>
</dbReference>
<evidence type="ECO:0000256" key="2">
    <source>
        <dbReference type="ARBA" id="ARBA00022840"/>
    </source>
</evidence>
<keyword evidence="1" id="KW-0547">Nucleotide-binding</keyword>
<dbReference type="InterPro" id="IPR025662">
    <property type="entry name" value="Sigma_54_int_dom_ATP-bd_1"/>
</dbReference>
<reference evidence="7" key="1">
    <citation type="submission" date="2021-03" db="EMBL/GenBank/DDBJ databases">
        <title>Plesiomonas shigelloides zfcc0051, isolated from zebrafish feces.</title>
        <authorList>
            <person name="Vanderhoek Z."/>
            <person name="Gaulke C."/>
        </authorList>
    </citation>
    <scope>NUCLEOTIDE SEQUENCE</scope>
    <source>
        <strain evidence="7">Zfcc0051</strain>
    </source>
</reference>
<dbReference type="InterPro" id="IPR002078">
    <property type="entry name" value="Sigma_54_int"/>
</dbReference>
<dbReference type="PRINTS" id="PR01590">
    <property type="entry name" value="HTHFIS"/>
</dbReference>
<dbReference type="PANTHER" id="PTHR32071">
    <property type="entry name" value="TRANSCRIPTIONAL REGULATORY PROTEIN"/>
    <property type="match status" value="1"/>
</dbReference>
<dbReference type="InterPro" id="IPR002197">
    <property type="entry name" value="HTH_Fis"/>
</dbReference>
<name>A0A8I1W3U4_PLESH</name>
<dbReference type="Gene3D" id="3.40.50.2300">
    <property type="match status" value="1"/>
</dbReference>
<evidence type="ECO:0000313" key="8">
    <source>
        <dbReference type="Proteomes" id="UP000664658"/>
    </source>
</evidence>
<proteinExistence type="predicted"/>
<dbReference type="PROSITE" id="PS00675">
    <property type="entry name" value="SIGMA54_INTERACT_1"/>
    <property type="match status" value="1"/>
</dbReference>
<dbReference type="EMBL" id="JAFNAA010000001">
    <property type="protein sequence ID" value="MBO1106755.1"/>
    <property type="molecule type" value="Genomic_DNA"/>
</dbReference>